<dbReference type="InterPro" id="IPR019826">
    <property type="entry name" value="Carboxylesterase_B_AS"/>
</dbReference>
<feature type="signal peptide" evidence="3">
    <location>
        <begin position="1"/>
        <end position="20"/>
    </location>
</feature>
<protein>
    <recommendedName>
        <fullName evidence="3">Carboxylic ester hydrolase</fullName>
        <ecNumber evidence="3">3.1.1.-</ecNumber>
    </recommendedName>
</protein>
<evidence type="ECO:0000313" key="5">
    <source>
        <dbReference type="EMBL" id="KAF2237166.1"/>
    </source>
</evidence>
<evidence type="ECO:0000256" key="2">
    <source>
        <dbReference type="ARBA" id="ARBA00022801"/>
    </source>
</evidence>
<proteinExistence type="inferred from homology"/>
<feature type="domain" description="Carboxylesterase type B" evidence="4">
    <location>
        <begin position="29"/>
        <end position="360"/>
    </location>
</feature>
<gene>
    <name evidence="5" type="ORF">EV356DRAFT_462472</name>
</gene>
<sequence>MAFLTVFISLLLVFECFSSAVKISLSNGAVNTTNGFIIGHAARNRSDVVEYLGIPYAQPPLGQLRFDAPHPYNQTGTYNASNYSSGCPFTPPQPFAYPNATPQEPRILSAFNTANGQSIGEDCLTLNIWAKAESDRKRPVLVFFYGGKFDFGGTNTPFYNGQYLASAQDVLVVTLNYRTNIFGFSGAPGLPPNVGLLDQRLAVEWIRDNIASFGGNSSSITLFGQSAGSAAVDFWAYAYPDDPIAHALISQSGVATSFPLNSAAVAQAHWYNASAALGCGDSGDVLPCVRSKNWTEVEAAGHAVAGVPPPIPGRSEPPFQPSPDGVLVFDDYPERSAKGQFAKLPYLAGNNNYEAAYYEIVAYGAGTILTAAQWDTFILDVFTCPTGSEMRNRTSAGVPAWRFRYFGDWDNLRLFPGSGAYHGSDLEMVFGASQDVTGLPESAPEMQMQRLFMKAWATFAEDPVNGLVDVLGWPKYNPNGSTLIRLGYNNTPTAEFVHPMLYDSPCASLNQTS</sequence>
<dbReference type="GO" id="GO:0016787">
    <property type="term" value="F:hydrolase activity"/>
    <property type="evidence" value="ECO:0007669"/>
    <property type="project" value="UniProtKB-KW"/>
</dbReference>
<evidence type="ECO:0000313" key="6">
    <source>
        <dbReference type="Proteomes" id="UP000800092"/>
    </source>
</evidence>
<feature type="domain" description="Carboxylesterase type B" evidence="4">
    <location>
        <begin position="381"/>
        <end position="493"/>
    </location>
</feature>
<dbReference type="EMBL" id="ML991781">
    <property type="protein sequence ID" value="KAF2237166.1"/>
    <property type="molecule type" value="Genomic_DNA"/>
</dbReference>
<feature type="chain" id="PRO_5025718037" description="Carboxylic ester hydrolase" evidence="3">
    <location>
        <begin position="21"/>
        <end position="513"/>
    </location>
</feature>
<dbReference type="InterPro" id="IPR050309">
    <property type="entry name" value="Type-B_Carboxylest/Lipase"/>
</dbReference>
<name>A0A6A6HGB5_VIRVR</name>
<evidence type="ECO:0000256" key="3">
    <source>
        <dbReference type="RuleBase" id="RU361235"/>
    </source>
</evidence>
<keyword evidence="6" id="KW-1185">Reference proteome</keyword>
<dbReference type="SUPFAM" id="SSF53474">
    <property type="entry name" value="alpha/beta-Hydrolases"/>
    <property type="match status" value="1"/>
</dbReference>
<keyword evidence="3" id="KW-0732">Signal</keyword>
<evidence type="ECO:0000259" key="4">
    <source>
        <dbReference type="Pfam" id="PF00135"/>
    </source>
</evidence>
<evidence type="ECO:0000256" key="1">
    <source>
        <dbReference type="ARBA" id="ARBA00005964"/>
    </source>
</evidence>
<dbReference type="EC" id="3.1.1.-" evidence="3"/>
<organism evidence="5 6">
    <name type="scientific">Viridothelium virens</name>
    <name type="common">Speckled blister lichen</name>
    <name type="synonym">Trypethelium virens</name>
    <dbReference type="NCBI Taxonomy" id="1048519"/>
    <lineage>
        <taxon>Eukaryota</taxon>
        <taxon>Fungi</taxon>
        <taxon>Dikarya</taxon>
        <taxon>Ascomycota</taxon>
        <taxon>Pezizomycotina</taxon>
        <taxon>Dothideomycetes</taxon>
        <taxon>Dothideomycetes incertae sedis</taxon>
        <taxon>Trypetheliales</taxon>
        <taxon>Trypetheliaceae</taxon>
        <taxon>Viridothelium</taxon>
    </lineage>
</organism>
<comment type="similarity">
    <text evidence="1 3">Belongs to the type-B carboxylesterase/lipase family.</text>
</comment>
<dbReference type="PROSITE" id="PS00122">
    <property type="entry name" value="CARBOXYLESTERASE_B_1"/>
    <property type="match status" value="1"/>
</dbReference>
<dbReference type="Proteomes" id="UP000800092">
    <property type="component" value="Unassembled WGS sequence"/>
</dbReference>
<reference evidence="5" key="1">
    <citation type="journal article" date="2020" name="Stud. Mycol.">
        <title>101 Dothideomycetes genomes: a test case for predicting lifestyles and emergence of pathogens.</title>
        <authorList>
            <person name="Haridas S."/>
            <person name="Albert R."/>
            <person name="Binder M."/>
            <person name="Bloem J."/>
            <person name="Labutti K."/>
            <person name="Salamov A."/>
            <person name="Andreopoulos B."/>
            <person name="Baker S."/>
            <person name="Barry K."/>
            <person name="Bills G."/>
            <person name="Bluhm B."/>
            <person name="Cannon C."/>
            <person name="Castanera R."/>
            <person name="Culley D."/>
            <person name="Daum C."/>
            <person name="Ezra D."/>
            <person name="Gonzalez J."/>
            <person name="Henrissat B."/>
            <person name="Kuo A."/>
            <person name="Liang C."/>
            <person name="Lipzen A."/>
            <person name="Lutzoni F."/>
            <person name="Magnuson J."/>
            <person name="Mondo S."/>
            <person name="Nolan M."/>
            <person name="Ohm R."/>
            <person name="Pangilinan J."/>
            <person name="Park H.-J."/>
            <person name="Ramirez L."/>
            <person name="Alfaro M."/>
            <person name="Sun H."/>
            <person name="Tritt A."/>
            <person name="Yoshinaga Y."/>
            <person name="Zwiers L.-H."/>
            <person name="Turgeon B."/>
            <person name="Goodwin S."/>
            <person name="Spatafora J."/>
            <person name="Crous P."/>
            <person name="Grigoriev I."/>
        </authorList>
    </citation>
    <scope>NUCLEOTIDE SEQUENCE</scope>
    <source>
        <strain evidence="5">Tuck. ex Michener</strain>
    </source>
</reference>
<dbReference type="PANTHER" id="PTHR11559">
    <property type="entry name" value="CARBOXYLESTERASE"/>
    <property type="match status" value="1"/>
</dbReference>
<dbReference type="InterPro" id="IPR029058">
    <property type="entry name" value="AB_hydrolase_fold"/>
</dbReference>
<dbReference type="OrthoDB" id="408631at2759"/>
<dbReference type="Gene3D" id="3.40.50.1820">
    <property type="entry name" value="alpha/beta hydrolase"/>
    <property type="match status" value="2"/>
</dbReference>
<dbReference type="Pfam" id="PF00135">
    <property type="entry name" value="COesterase"/>
    <property type="match status" value="2"/>
</dbReference>
<keyword evidence="2 3" id="KW-0378">Hydrolase</keyword>
<dbReference type="InterPro" id="IPR002018">
    <property type="entry name" value="CarbesteraseB"/>
</dbReference>
<dbReference type="AlphaFoldDB" id="A0A6A6HGB5"/>
<accession>A0A6A6HGB5</accession>